<keyword evidence="2" id="KW-1185">Reference proteome</keyword>
<accession>A0ABQ0D6F4</accession>
<evidence type="ECO:0008006" key="3">
    <source>
        <dbReference type="Google" id="ProtNLM"/>
    </source>
</evidence>
<reference evidence="1 2" key="1">
    <citation type="submission" date="2024-06" db="EMBL/GenBank/DDBJ databases">
        <title>Draft genome sequence of Helicobacter trogontum NHP16-4001.</title>
        <authorList>
            <person name="Rimbara E."/>
            <person name="Suzuki M."/>
        </authorList>
    </citation>
    <scope>NUCLEOTIDE SEQUENCE [LARGE SCALE GENOMIC DNA]</scope>
    <source>
        <strain evidence="1 2">NHP16-4001</strain>
    </source>
</reference>
<gene>
    <name evidence="1" type="ORF">NHP164001_19480</name>
</gene>
<name>A0ABQ0D6F4_9HELI</name>
<sequence length="556" mass="64993">MTIQHKHYNITYSLGIYVDGWWGGNGMPPHIFIGLKNEKIKFSQSQVAMFKQMFEGYKDYENFIKNAENFIQPATQYQLTQALNKKDIDKAENQQAWLNGENNKEQAEKRAEFDRDFAFFRICQTDITLNFKEFLETLKAQPNTYDEIVKYVDMYAQTHKEYVLNIEGFFGFGPYVSSVKKMADEKFKGQAKNESGGKVYQNNQYDHKLDNNNYEKQPKLTNPQIPQNDEDRKYFAFSEGHILGSIRPLDTFFTNQTVVFDIYQDLFFEVAKKILLDTIVSDDSFRTKECFFDERNTFKDYRVIENSCVDFVQDKMEIAQIIIDNKTSLTPDKLLQRLKKIDSKQDNKARAELLLYDLHLFYQNYATLCQIDSTWDCEKGLRAFSTYCYSTLHSSLLDDTKLNRLGIHKIEPLPRDNAIENIADDIAMRINTGLCINAYFQDVLQYDNNLMCDVALLCVKELNGKQRFVKADSQSDFIYQDFDFASDDEIIQKSYNLAMDRQQPIIFAKIPHYNVPHIAKESKGVYIQSFLERYAGQDRSIGDYRDILESKETHNA</sequence>
<organism evidence="1 2">
    <name type="scientific">Helicobacter trogontum</name>
    <dbReference type="NCBI Taxonomy" id="50960"/>
    <lineage>
        <taxon>Bacteria</taxon>
        <taxon>Pseudomonadati</taxon>
        <taxon>Campylobacterota</taxon>
        <taxon>Epsilonproteobacteria</taxon>
        <taxon>Campylobacterales</taxon>
        <taxon>Helicobacteraceae</taxon>
        <taxon>Helicobacter</taxon>
    </lineage>
</organism>
<evidence type="ECO:0000313" key="2">
    <source>
        <dbReference type="Proteomes" id="UP001562457"/>
    </source>
</evidence>
<proteinExistence type="predicted"/>
<comment type="caution">
    <text evidence="1">The sequence shown here is derived from an EMBL/GenBank/DDBJ whole genome shotgun (WGS) entry which is preliminary data.</text>
</comment>
<evidence type="ECO:0000313" key="1">
    <source>
        <dbReference type="EMBL" id="GAB0173926.1"/>
    </source>
</evidence>
<protein>
    <recommendedName>
        <fullName evidence="3">DUF3800 domain-containing protein</fullName>
    </recommendedName>
</protein>
<dbReference type="RefSeq" id="WP_104717978.1">
    <property type="nucleotide sequence ID" value="NZ_BAAFHN010000079.1"/>
</dbReference>
<dbReference type="EMBL" id="BAAFHN010000079">
    <property type="protein sequence ID" value="GAB0173926.1"/>
    <property type="molecule type" value="Genomic_DNA"/>
</dbReference>
<dbReference type="Proteomes" id="UP001562457">
    <property type="component" value="Unassembled WGS sequence"/>
</dbReference>